<feature type="transmembrane region" description="Helical" evidence="1">
    <location>
        <begin position="93"/>
        <end position="112"/>
    </location>
</feature>
<keyword evidence="1" id="KW-1133">Transmembrane helix</keyword>
<keyword evidence="3" id="KW-1185">Reference proteome</keyword>
<protein>
    <submittedName>
        <fullName evidence="2">Uncharacterized protein</fullName>
    </submittedName>
</protein>
<organism evidence="2 3">
    <name type="scientific">Cryptolaemus montrouzieri</name>
    <dbReference type="NCBI Taxonomy" id="559131"/>
    <lineage>
        <taxon>Eukaryota</taxon>
        <taxon>Metazoa</taxon>
        <taxon>Ecdysozoa</taxon>
        <taxon>Arthropoda</taxon>
        <taxon>Hexapoda</taxon>
        <taxon>Insecta</taxon>
        <taxon>Pterygota</taxon>
        <taxon>Neoptera</taxon>
        <taxon>Endopterygota</taxon>
        <taxon>Coleoptera</taxon>
        <taxon>Polyphaga</taxon>
        <taxon>Cucujiformia</taxon>
        <taxon>Coccinelloidea</taxon>
        <taxon>Coccinellidae</taxon>
        <taxon>Scymninae</taxon>
        <taxon>Scymnini</taxon>
        <taxon>Cryptolaemus</taxon>
    </lineage>
</organism>
<keyword evidence="1" id="KW-0812">Transmembrane</keyword>
<evidence type="ECO:0000256" key="1">
    <source>
        <dbReference type="SAM" id="Phobius"/>
    </source>
</evidence>
<accession>A0ABD2MUE7</accession>
<evidence type="ECO:0000313" key="2">
    <source>
        <dbReference type="EMBL" id="KAL3269875.1"/>
    </source>
</evidence>
<dbReference type="EMBL" id="JABFTP020000021">
    <property type="protein sequence ID" value="KAL3269875.1"/>
    <property type="molecule type" value="Genomic_DNA"/>
</dbReference>
<reference evidence="2 3" key="1">
    <citation type="journal article" date="2021" name="BMC Biol.">
        <title>Horizontally acquired antibacterial genes associated with adaptive radiation of ladybird beetles.</title>
        <authorList>
            <person name="Li H.S."/>
            <person name="Tang X.F."/>
            <person name="Huang Y.H."/>
            <person name="Xu Z.Y."/>
            <person name="Chen M.L."/>
            <person name="Du X.Y."/>
            <person name="Qiu B.Y."/>
            <person name="Chen P.T."/>
            <person name="Zhang W."/>
            <person name="Slipinski A."/>
            <person name="Escalona H.E."/>
            <person name="Waterhouse R.M."/>
            <person name="Zwick A."/>
            <person name="Pang H."/>
        </authorList>
    </citation>
    <scope>NUCLEOTIDE SEQUENCE [LARGE SCALE GENOMIC DNA]</scope>
    <source>
        <strain evidence="2">SYSU2018</strain>
    </source>
</reference>
<dbReference type="Proteomes" id="UP001516400">
    <property type="component" value="Unassembled WGS sequence"/>
</dbReference>
<gene>
    <name evidence="2" type="ORF">HHI36_008932</name>
</gene>
<keyword evidence="1" id="KW-0472">Membrane</keyword>
<comment type="caution">
    <text evidence="2">The sequence shown here is derived from an EMBL/GenBank/DDBJ whole genome shotgun (WGS) entry which is preliminary data.</text>
</comment>
<feature type="transmembrane region" description="Helical" evidence="1">
    <location>
        <begin position="30"/>
        <end position="50"/>
    </location>
</feature>
<proteinExistence type="predicted"/>
<dbReference type="AlphaFoldDB" id="A0ABD2MUE7"/>
<name>A0ABD2MUE7_9CUCU</name>
<evidence type="ECO:0000313" key="3">
    <source>
        <dbReference type="Proteomes" id="UP001516400"/>
    </source>
</evidence>
<sequence length="119" mass="13173">MICLTLKKILEKSTARQLLQTSSFCSPHTVFLQFVVVILDIHFFFVVHTLQNRLLSAEGSSSAASEISRLVCGSIFSILSVKRLDKVGISNLVFIHGAVSSVLSFFIYSLLLDGKSHRN</sequence>